<evidence type="ECO:0000256" key="1">
    <source>
        <dbReference type="ARBA" id="ARBA00006484"/>
    </source>
</evidence>
<sequence length="252" mass="28250">MQKFLNKKIALVTGGNRGIGFETSKQLAKMRGMHVILTSRNEKLGHEAIHNLKSKFDLDLSYYKMDVSSLESVRNVYDQVQSKFGRLDILINNAGVALDKGKHILNIPAENFIKTFQINYLGAFHTMRTFLPLMQKNGYGRVVNVSSSLGELECIVEPYNAAYILSKFSLNALTQTFASAVDSDLIKINALDPGYVKTAMGSSFANIEVEDSPKTILYLATLGKNGPTGSFYRDMKLIEWTKPDEHVICRRR</sequence>
<evidence type="ECO:0000256" key="2">
    <source>
        <dbReference type="ARBA" id="ARBA00022857"/>
    </source>
</evidence>
<dbReference type="InterPro" id="IPR002347">
    <property type="entry name" value="SDR_fam"/>
</dbReference>
<evidence type="ECO:0000313" key="5">
    <source>
        <dbReference type="EMBL" id="KAJ6254432.1"/>
    </source>
</evidence>
<dbReference type="Proteomes" id="UP001150062">
    <property type="component" value="Unassembled WGS sequence"/>
</dbReference>
<dbReference type="PANTHER" id="PTHR43490">
    <property type="entry name" value="(+)-NEOMENTHOL DEHYDROGENASE"/>
    <property type="match status" value="1"/>
</dbReference>
<organism evidence="5 6">
    <name type="scientific">Anaeramoeba flamelloides</name>
    <dbReference type="NCBI Taxonomy" id="1746091"/>
    <lineage>
        <taxon>Eukaryota</taxon>
        <taxon>Metamonada</taxon>
        <taxon>Anaeramoebidae</taxon>
        <taxon>Anaeramoeba</taxon>
    </lineage>
</organism>
<dbReference type="InterPro" id="IPR036291">
    <property type="entry name" value="NAD(P)-bd_dom_sf"/>
</dbReference>
<evidence type="ECO:0000313" key="6">
    <source>
        <dbReference type="Proteomes" id="UP001150062"/>
    </source>
</evidence>
<dbReference type="PRINTS" id="PR00081">
    <property type="entry name" value="GDHRDH"/>
</dbReference>
<gene>
    <name evidence="5" type="ORF">M0813_12389</name>
</gene>
<dbReference type="InterPro" id="IPR045313">
    <property type="entry name" value="CBR1-like"/>
</dbReference>
<keyword evidence="6" id="KW-1185">Reference proteome</keyword>
<dbReference type="PANTHER" id="PTHR43490:SF99">
    <property type="entry name" value="SHORT-CHAIN DEHYDROGENASE_REDUCTASE"/>
    <property type="match status" value="1"/>
</dbReference>
<keyword evidence="2" id="KW-0521">NADP</keyword>
<comment type="similarity">
    <text evidence="1 4">Belongs to the short-chain dehydrogenases/reductases (SDR) family.</text>
</comment>
<dbReference type="PRINTS" id="PR00080">
    <property type="entry name" value="SDRFAMILY"/>
</dbReference>
<protein>
    <submittedName>
        <fullName evidence="5">Chain dehydrogenase/reductase</fullName>
    </submittedName>
</protein>
<name>A0ABQ8ZC24_9EUKA</name>
<keyword evidence="3" id="KW-0560">Oxidoreductase</keyword>
<evidence type="ECO:0000256" key="3">
    <source>
        <dbReference type="ARBA" id="ARBA00023002"/>
    </source>
</evidence>
<dbReference type="Pfam" id="PF00106">
    <property type="entry name" value="adh_short"/>
    <property type="match status" value="1"/>
</dbReference>
<comment type="caution">
    <text evidence="5">The sequence shown here is derived from an EMBL/GenBank/DDBJ whole genome shotgun (WGS) entry which is preliminary data.</text>
</comment>
<reference evidence="5" key="1">
    <citation type="submission" date="2022-08" db="EMBL/GenBank/DDBJ databases">
        <title>Novel sulfate-reducing endosymbionts in the free-living metamonad Anaeramoeba.</title>
        <authorList>
            <person name="Jerlstrom-Hultqvist J."/>
            <person name="Cepicka I."/>
            <person name="Gallot-Lavallee L."/>
            <person name="Salas-Leiva D."/>
            <person name="Curtis B.A."/>
            <person name="Zahonova K."/>
            <person name="Pipaliya S."/>
            <person name="Dacks J."/>
            <person name="Roger A.J."/>
        </authorList>
    </citation>
    <scope>NUCLEOTIDE SEQUENCE</scope>
    <source>
        <strain evidence="5">Schooner1</strain>
    </source>
</reference>
<dbReference type="SUPFAM" id="SSF51735">
    <property type="entry name" value="NAD(P)-binding Rossmann-fold domains"/>
    <property type="match status" value="1"/>
</dbReference>
<accession>A0ABQ8ZC24</accession>
<dbReference type="CDD" id="cd05324">
    <property type="entry name" value="carb_red_PTCR-like_SDR_c"/>
    <property type="match status" value="1"/>
</dbReference>
<evidence type="ECO:0000256" key="4">
    <source>
        <dbReference type="RuleBase" id="RU000363"/>
    </source>
</evidence>
<dbReference type="Gene3D" id="3.40.50.720">
    <property type="entry name" value="NAD(P)-binding Rossmann-like Domain"/>
    <property type="match status" value="1"/>
</dbReference>
<proteinExistence type="inferred from homology"/>
<dbReference type="EMBL" id="JAOAOG010000020">
    <property type="protein sequence ID" value="KAJ6254432.1"/>
    <property type="molecule type" value="Genomic_DNA"/>
</dbReference>